<dbReference type="Proteomes" id="UP000196005">
    <property type="component" value="Chromosome"/>
</dbReference>
<feature type="chain" id="PRO_5012394987" description="Porin domain-containing protein" evidence="1">
    <location>
        <begin position="22"/>
        <end position="375"/>
    </location>
</feature>
<feature type="signal peptide" evidence="1">
    <location>
        <begin position="1"/>
        <end position="21"/>
    </location>
</feature>
<dbReference type="SUPFAM" id="SSF56935">
    <property type="entry name" value="Porins"/>
    <property type="match status" value="1"/>
</dbReference>
<dbReference type="Gene3D" id="2.40.160.10">
    <property type="entry name" value="Porin"/>
    <property type="match status" value="1"/>
</dbReference>
<dbReference type="GO" id="GO:0016020">
    <property type="term" value="C:membrane"/>
    <property type="evidence" value="ECO:0007669"/>
    <property type="project" value="InterPro"/>
</dbReference>
<dbReference type="NCBIfam" id="NF033922">
    <property type="entry name" value="opr_porin_1"/>
    <property type="match status" value="1"/>
</dbReference>
<proteinExistence type="predicted"/>
<evidence type="ECO:0008006" key="4">
    <source>
        <dbReference type="Google" id="ProtNLM"/>
    </source>
</evidence>
<dbReference type="NCBIfam" id="NF033923">
    <property type="entry name" value="opr_proin_2"/>
    <property type="match status" value="1"/>
</dbReference>
<dbReference type="OrthoDB" id="5317598at2"/>
<evidence type="ECO:0000313" key="3">
    <source>
        <dbReference type="Proteomes" id="UP000196005"/>
    </source>
</evidence>
<reference evidence="3" key="1">
    <citation type="submission" date="2017-05" db="EMBL/GenBank/DDBJ databases">
        <title>Dechlorination kinetics govern the competition between two new strains of the genus Sulfurospirillum.</title>
        <authorList>
            <person name="Buttet G.F."/>
            <person name="Murray A.M."/>
            <person name="Goris T."/>
            <person name="Burion M."/>
            <person name="Lin B."/>
            <person name="Rolle M."/>
            <person name="Maillard J."/>
        </authorList>
    </citation>
    <scope>NUCLEOTIDE SEQUENCE [LARGE SCALE GENOMIC DNA]</scope>
    <source>
        <strain evidence="3">SL2-1</strain>
    </source>
</reference>
<protein>
    <recommendedName>
        <fullName evidence="4">Porin domain-containing protein</fullName>
    </recommendedName>
</protein>
<organism evidence="2 3">
    <name type="scientific">Sulfurospirillum diekertiae</name>
    <dbReference type="NCBI Taxonomy" id="1854492"/>
    <lineage>
        <taxon>Bacteria</taxon>
        <taxon>Pseudomonadati</taxon>
        <taxon>Campylobacterota</taxon>
        <taxon>Epsilonproteobacteria</taxon>
        <taxon>Campylobacterales</taxon>
        <taxon>Sulfurospirillaceae</taxon>
        <taxon>Sulfurospirillum</taxon>
    </lineage>
</organism>
<evidence type="ECO:0000313" key="2">
    <source>
        <dbReference type="EMBL" id="ARU49709.1"/>
    </source>
</evidence>
<keyword evidence="3" id="KW-1185">Reference proteome</keyword>
<dbReference type="AlphaFoldDB" id="A0A1Y0HNL6"/>
<keyword evidence="1" id="KW-0732">Signal</keyword>
<dbReference type="GO" id="GO:0015288">
    <property type="term" value="F:porin activity"/>
    <property type="evidence" value="ECO:0007669"/>
    <property type="project" value="InterPro"/>
</dbReference>
<dbReference type="KEGG" id="suls:Sdiek1_2560"/>
<dbReference type="InterPro" id="IPR023614">
    <property type="entry name" value="Porin_dom_sf"/>
</dbReference>
<name>A0A1Y0HNL6_9BACT</name>
<gene>
    <name evidence="2" type="ORF">Sdiek1_2560</name>
</gene>
<evidence type="ECO:0000256" key="1">
    <source>
        <dbReference type="SAM" id="SignalP"/>
    </source>
</evidence>
<accession>A0A1Y0HNL6</accession>
<dbReference type="EMBL" id="CP021416">
    <property type="protein sequence ID" value="ARU49709.1"/>
    <property type="molecule type" value="Genomic_DNA"/>
</dbReference>
<dbReference type="RefSeq" id="WP_087439409.1">
    <property type="nucleotide sequence ID" value="NZ_CP021416.1"/>
</dbReference>
<sequence>MQLRYSHMIMAMVLGSSLSIASDATNLEEVFTQGKIEGTLGWFGQSNNAKGATADSGFSNGYLNVGFETAPLYGISLGFSGWGSVKTSEKNDGDYNNAIADQSVLSQAYIKIEHEGMGKVVLGRQAVDFNWLTDYIEGATFEFKGVENLVLNMAWARKYSVVDIDEISEEFSKLNGNKGIYMLDAKYTPIEALEFNPYIYYGDNLLSAYGLKTTLTLQPSEELKTITMAHYVTINSDVEGTSDGSFAQVEQGVDFLGAKLALGYIKVNKNGMAGLGAFGDQLPFEEHNHTFDKDAKTPYASAAYEIEGIKLGAIYGKTSYLDEISGDKIREKELNLTIGYEIIKNLEASMIYANIDNDNNDESYNAIKAHIAYKF</sequence>